<evidence type="ECO:0000256" key="4">
    <source>
        <dbReference type="ARBA" id="ARBA00022475"/>
    </source>
</evidence>
<reference evidence="9 10" key="1">
    <citation type="submission" date="2020-08" db="EMBL/GenBank/DDBJ databases">
        <title>Genomic Encyclopedia of Type Strains, Phase IV (KMG-IV): sequencing the most valuable type-strain genomes for metagenomic binning, comparative biology and taxonomic classification.</title>
        <authorList>
            <person name="Goeker M."/>
        </authorList>
    </citation>
    <scope>NUCLEOTIDE SEQUENCE [LARGE SCALE GENOMIC DNA]</scope>
    <source>
        <strain evidence="9 10">DSM 25966</strain>
    </source>
</reference>
<feature type="transmembrane region" description="Helical" evidence="8">
    <location>
        <begin position="231"/>
        <end position="250"/>
    </location>
</feature>
<dbReference type="InterPro" id="IPR002781">
    <property type="entry name" value="TM_pro_TauE-like"/>
</dbReference>
<dbReference type="GO" id="GO:0005886">
    <property type="term" value="C:plasma membrane"/>
    <property type="evidence" value="ECO:0007669"/>
    <property type="project" value="UniProtKB-SubCell"/>
</dbReference>
<evidence type="ECO:0000256" key="8">
    <source>
        <dbReference type="RuleBase" id="RU363041"/>
    </source>
</evidence>
<feature type="transmembrane region" description="Helical" evidence="8">
    <location>
        <begin position="200"/>
        <end position="219"/>
    </location>
</feature>
<evidence type="ECO:0000256" key="2">
    <source>
        <dbReference type="ARBA" id="ARBA00009142"/>
    </source>
</evidence>
<dbReference type="InterPro" id="IPR052017">
    <property type="entry name" value="TSUP"/>
</dbReference>
<comment type="similarity">
    <text evidence="2 8">Belongs to the 4-toluene sulfonate uptake permease (TSUP) (TC 2.A.102) family.</text>
</comment>
<sequence>MPSSLAELLPPGFIAGHFLGAAVMVFVAALLQGLGGMGFAMVSAPLAVLFFPELVPAPLLVLGGFLALLGMLRERSEIDWPDASWLIGGRLLGSLVAGATLSVLPTMLFSTLFAVLILIGVIFSLSGWRVEPTHRNMALAGFTSGVMGTITSSGASPFALVMQHIAPARVRATISVVFLVGAIFSLAVLAFVGLFGWREFWLGLALLPIMVVGFIASSPLTRIVPRTTVRLLLLGLSGCGAIGILTRVWLVPA</sequence>
<feature type="transmembrane region" description="Helical" evidence="8">
    <location>
        <begin position="54"/>
        <end position="72"/>
    </location>
</feature>
<evidence type="ECO:0000256" key="7">
    <source>
        <dbReference type="ARBA" id="ARBA00023136"/>
    </source>
</evidence>
<name>A0A840AXG2_9HYPH</name>
<evidence type="ECO:0000313" key="9">
    <source>
        <dbReference type="EMBL" id="MBB3933873.1"/>
    </source>
</evidence>
<dbReference type="AlphaFoldDB" id="A0A840AXG2"/>
<dbReference type="RefSeq" id="WP_183401531.1">
    <property type="nucleotide sequence ID" value="NZ_JACIDS010000010.1"/>
</dbReference>
<feature type="transmembrane region" description="Helical" evidence="8">
    <location>
        <begin position="137"/>
        <end position="160"/>
    </location>
</feature>
<gene>
    <name evidence="9" type="ORF">GGR25_004953</name>
</gene>
<dbReference type="PANTHER" id="PTHR30269">
    <property type="entry name" value="TRANSMEMBRANE PROTEIN YFCA"/>
    <property type="match status" value="1"/>
</dbReference>
<protein>
    <recommendedName>
        <fullName evidence="8">Probable membrane transporter protein</fullName>
    </recommendedName>
</protein>
<dbReference type="Pfam" id="PF01925">
    <property type="entry name" value="TauE"/>
    <property type="match status" value="1"/>
</dbReference>
<evidence type="ECO:0000256" key="3">
    <source>
        <dbReference type="ARBA" id="ARBA00022448"/>
    </source>
</evidence>
<comment type="caution">
    <text evidence="9">The sequence shown here is derived from an EMBL/GenBank/DDBJ whole genome shotgun (WGS) entry which is preliminary data.</text>
</comment>
<keyword evidence="7 8" id="KW-0472">Membrane</keyword>
<keyword evidence="5 8" id="KW-0812">Transmembrane</keyword>
<feature type="transmembrane region" description="Helical" evidence="8">
    <location>
        <begin position="12"/>
        <end position="34"/>
    </location>
</feature>
<evidence type="ECO:0000256" key="6">
    <source>
        <dbReference type="ARBA" id="ARBA00022989"/>
    </source>
</evidence>
<comment type="subcellular location">
    <subcellularLocation>
        <location evidence="1 8">Cell membrane</location>
        <topology evidence="1 8">Multi-pass membrane protein</topology>
    </subcellularLocation>
</comment>
<keyword evidence="4 8" id="KW-1003">Cell membrane</keyword>
<proteinExistence type="inferred from homology"/>
<feature type="transmembrane region" description="Helical" evidence="8">
    <location>
        <begin position="92"/>
        <end position="125"/>
    </location>
</feature>
<keyword evidence="6 8" id="KW-1133">Transmembrane helix</keyword>
<evidence type="ECO:0000256" key="1">
    <source>
        <dbReference type="ARBA" id="ARBA00004651"/>
    </source>
</evidence>
<feature type="transmembrane region" description="Helical" evidence="8">
    <location>
        <begin position="172"/>
        <end position="194"/>
    </location>
</feature>
<dbReference type="PANTHER" id="PTHR30269:SF37">
    <property type="entry name" value="MEMBRANE TRANSPORTER PROTEIN"/>
    <property type="match status" value="1"/>
</dbReference>
<organism evidence="9 10">
    <name type="scientific">Kaistia hirudinis</name>
    <dbReference type="NCBI Taxonomy" id="1293440"/>
    <lineage>
        <taxon>Bacteria</taxon>
        <taxon>Pseudomonadati</taxon>
        <taxon>Pseudomonadota</taxon>
        <taxon>Alphaproteobacteria</taxon>
        <taxon>Hyphomicrobiales</taxon>
        <taxon>Kaistiaceae</taxon>
        <taxon>Kaistia</taxon>
    </lineage>
</organism>
<evidence type="ECO:0000313" key="10">
    <source>
        <dbReference type="Proteomes" id="UP000553963"/>
    </source>
</evidence>
<keyword evidence="10" id="KW-1185">Reference proteome</keyword>
<keyword evidence="3" id="KW-0813">Transport</keyword>
<dbReference type="Proteomes" id="UP000553963">
    <property type="component" value="Unassembled WGS sequence"/>
</dbReference>
<accession>A0A840AXG2</accession>
<dbReference type="EMBL" id="JACIDS010000010">
    <property type="protein sequence ID" value="MBB3933873.1"/>
    <property type="molecule type" value="Genomic_DNA"/>
</dbReference>
<evidence type="ECO:0000256" key="5">
    <source>
        <dbReference type="ARBA" id="ARBA00022692"/>
    </source>
</evidence>